<dbReference type="Gene3D" id="1.20.140.10">
    <property type="entry name" value="Butyryl-CoA Dehydrogenase, subunit A, domain 3"/>
    <property type="match status" value="1"/>
</dbReference>
<dbReference type="SUPFAM" id="SSF56645">
    <property type="entry name" value="Acyl-CoA dehydrogenase NM domain-like"/>
    <property type="match status" value="1"/>
</dbReference>
<keyword evidence="1" id="KW-0560">Oxidoreductase</keyword>
<dbReference type="PANTHER" id="PTHR43884:SF12">
    <property type="entry name" value="ISOVALERYL-COA DEHYDROGENASE, MITOCHONDRIAL-RELATED"/>
    <property type="match status" value="1"/>
</dbReference>
<evidence type="ECO:0000259" key="2">
    <source>
        <dbReference type="Pfam" id="PF08028"/>
    </source>
</evidence>
<dbReference type="EMBL" id="FTNE01000001">
    <property type="protein sequence ID" value="SIQ09872.1"/>
    <property type="molecule type" value="Genomic_DNA"/>
</dbReference>
<feature type="domain" description="Acyl-CoA dehydrogenase C-terminal" evidence="2">
    <location>
        <begin position="244"/>
        <end position="354"/>
    </location>
</feature>
<dbReference type="InterPro" id="IPR013107">
    <property type="entry name" value="Acyl-CoA_DH_C"/>
</dbReference>
<dbReference type="Pfam" id="PF08028">
    <property type="entry name" value="Acyl-CoA_dh_2"/>
    <property type="match status" value="1"/>
</dbReference>
<evidence type="ECO:0000256" key="1">
    <source>
        <dbReference type="ARBA" id="ARBA00023002"/>
    </source>
</evidence>
<dbReference type="InterPro" id="IPR037069">
    <property type="entry name" value="AcylCoA_DH/ox_N_sf"/>
</dbReference>
<accession>A0A8G2CHT2</accession>
<evidence type="ECO:0000313" key="4">
    <source>
        <dbReference type="Proteomes" id="UP000186308"/>
    </source>
</evidence>
<dbReference type="SUPFAM" id="SSF47203">
    <property type="entry name" value="Acyl-CoA dehydrogenase C-terminal domain-like"/>
    <property type="match status" value="1"/>
</dbReference>
<sequence length="376" mass="40021">MDGGIGLISRHGSLTSTEARDAVAAETAALAGLAATIDQDGIYPGAQLRGLGDAGTYGLHLAAHSKLGRPSLIDAIEAMAVVSATCMSSGFCVWCQDSAGWYLEQTENAALRAKLQPDIAAGTVMAGTGLSNAMKALSGTEEFRLRGKRVAGGYLVSGILPWVSNLGDGHWFGTMFENADDASHRAMAMVQIGQDGVSIKQNAHFVALEGTGTYAVLFRRAFIADDQLLADPLGAMVARIRPGFVMLQTGMGLGVIDAAIDLMHEANRTQAHCNTHQRFGAGEATDKVSAIRERLATLAATPLERDRDYIRSVLQVRVDVSELSLEATQSAMLHWGACGYIHGSPVDRRIREAWFVAIITPSIRQLRREIAALSAS</sequence>
<dbReference type="InterPro" id="IPR046373">
    <property type="entry name" value="Acyl-CoA_Oxase/DH_mid-dom_sf"/>
</dbReference>
<dbReference type="Proteomes" id="UP000186308">
    <property type="component" value="Unassembled WGS sequence"/>
</dbReference>
<protein>
    <recommendedName>
        <fullName evidence="2">Acyl-CoA dehydrogenase C-terminal domain-containing protein</fullName>
    </recommendedName>
</protein>
<name>A0A8G2CHT2_ACIRU</name>
<dbReference type="InterPro" id="IPR009100">
    <property type="entry name" value="AcylCoA_DH/oxidase_NM_dom_sf"/>
</dbReference>
<dbReference type="Gene3D" id="1.10.540.10">
    <property type="entry name" value="Acyl-CoA dehydrogenase/oxidase, N-terminal domain"/>
    <property type="match status" value="1"/>
</dbReference>
<evidence type="ECO:0000313" key="3">
    <source>
        <dbReference type="EMBL" id="SIQ09872.1"/>
    </source>
</evidence>
<comment type="caution">
    <text evidence="3">The sequence shown here is derived from an EMBL/GenBank/DDBJ whole genome shotgun (WGS) entry which is preliminary data.</text>
</comment>
<dbReference type="OrthoDB" id="2564795at2"/>
<reference evidence="3 4" key="1">
    <citation type="submission" date="2017-01" db="EMBL/GenBank/DDBJ databases">
        <authorList>
            <person name="Varghese N."/>
            <person name="Submissions S."/>
        </authorList>
    </citation>
    <scope>NUCLEOTIDE SEQUENCE [LARGE SCALE GENOMIC DNA]</scope>
    <source>
        <strain evidence="3 4">ATCC 35905</strain>
    </source>
</reference>
<dbReference type="Gene3D" id="2.40.110.10">
    <property type="entry name" value="Butyryl-CoA Dehydrogenase, subunit A, domain 2"/>
    <property type="match status" value="1"/>
</dbReference>
<dbReference type="InterPro" id="IPR036250">
    <property type="entry name" value="AcylCo_DH-like_C"/>
</dbReference>
<dbReference type="AlphaFoldDB" id="A0A8G2CHT2"/>
<dbReference type="GO" id="GO:0003995">
    <property type="term" value="F:acyl-CoA dehydrogenase activity"/>
    <property type="evidence" value="ECO:0007669"/>
    <property type="project" value="TreeGrafter"/>
</dbReference>
<dbReference type="RefSeq" id="WP_051657462.1">
    <property type="nucleotide sequence ID" value="NZ_FTNE01000001.1"/>
</dbReference>
<dbReference type="GO" id="GO:0050660">
    <property type="term" value="F:flavin adenine dinucleotide binding"/>
    <property type="evidence" value="ECO:0007669"/>
    <property type="project" value="InterPro"/>
</dbReference>
<gene>
    <name evidence="3" type="ORF">SAMN05421828_101262</name>
</gene>
<proteinExistence type="predicted"/>
<dbReference type="PANTHER" id="PTHR43884">
    <property type="entry name" value="ACYL-COA DEHYDROGENASE"/>
    <property type="match status" value="1"/>
</dbReference>
<keyword evidence="4" id="KW-1185">Reference proteome</keyword>
<organism evidence="3 4">
    <name type="scientific">Acidiphilium rubrum</name>
    <dbReference type="NCBI Taxonomy" id="526"/>
    <lineage>
        <taxon>Bacteria</taxon>
        <taxon>Pseudomonadati</taxon>
        <taxon>Pseudomonadota</taxon>
        <taxon>Alphaproteobacteria</taxon>
        <taxon>Acetobacterales</taxon>
        <taxon>Acidocellaceae</taxon>
        <taxon>Acidiphilium</taxon>
    </lineage>
</organism>